<evidence type="ECO:0000256" key="2">
    <source>
        <dbReference type="SAM" id="Coils"/>
    </source>
</evidence>
<accession>A0A131YWK5</accession>
<feature type="region of interest" description="Disordered" evidence="3">
    <location>
        <begin position="191"/>
        <end position="337"/>
    </location>
</feature>
<evidence type="ECO:0000259" key="4">
    <source>
        <dbReference type="Pfam" id="PF14916"/>
    </source>
</evidence>
<reference evidence="5" key="1">
    <citation type="journal article" date="2016" name="Ticks Tick Borne Dis.">
        <title>De novo assembly and annotation of the salivary gland transcriptome of Rhipicephalus appendiculatus male and female ticks during blood feeding.</title>
        <authorList>
            <person name="de Castro M.H."/>
            <person name="de Klerk D."/>
            <person name="Pienaar R."/>
            <person name="Latif A.A."/>
            <person name="Rees D.J."/>
            <person name="Mans B.J."/>
        </authorList>
    </citation>
    <scope>NUCLEOTIDE SEQUENCE</scope>
    <source>
        <tissue evidence="5">Salivary glands</tissue>
    </source>
</reference>
<evidence type="ECO:0000256" key="3">
    <source>
        <dbReference type="SAM" id="MobiDB-lite"/>
    </source>
</evidence>
<sequence>MCAAPSVVTSQDGRSNASFKSVARRSSSGGGGGGDEEDAISFSRLPAVVESDPARLQAQLRSARSDLVFLQTQHRLTLRGLHAEVAKLQKTVKEMQFALFNNGITLVDEASYQDKIAQLEEDLDKWCCHCRFLSSQLEQANNALVSLNQRLQVQEWQHQAELSEKNSIIANLQRELEWKCRTLAELEMSTRGRAGTRRMSGPAGPLAASMTSSSSLVEPCELTRTPSQRSLPAGASGKASAASTSARKSSHRLPVIVRDRPANDDDDDDVIAQSSLSSGTTSRSVTPRRHHTGARAASAKCLPVAGASSSSSAGSSGSKKKSDQAGARGTVETDRRRAQLRLPPLVDPTRALAFPARSLVHHQLTAVHCDSGLSTDEELSIDRVPSPELKPKKMGGRVVEVSTK</sequence>
<protein>
    <submittedName>
        <fullName evidence="5">Coiled-coil domain-containing protein 92</fullName>
    </submittedName>
</protein>
<dbReference type="AlphaFoldDB" id="A0A131YWK5"/>
<feature type="domain" description="CCDC92/74 N-terminal" evidence="4">
    <location>
        <begin position="58"/>
        <end position="99"/>
    </location>
</feature>
<feature type="region of interest" description="Disordered" evidence="3">
    <location>
        <begin position="1"/>
        <end position="36"/>
    </location>
</feature>
<dbReference type="InterPro" id="IPR040370">
    <property type="entry name" value="CCDC74A/CCDC74B/CCDC92"/>
</dbReference>
<name>A0A131YWK5_RHIAP</name>
<evidence type="ECO:0000256" key="1">
    <source>
        <dbReference type="ARBA" id="ARBA00023054"/>
    </source>
</evidence>
<evidence type="ECO:0000313" key="5">
    <source>
        <dbReference type="EMBL" id="JAP83579.1"/>
    </source>
</evidence>
<feature type="coiled-coil region" evidence="2">
    <location>
        <begin position="130"/>
        <end position="157"/>
    </location>
</feature>
<dbReference type="Pfam" id="PF14916">
    <property type="entry name" value="CCDC92"/>
    <property type="match status" value="1"/>
</dbReference>
<dbReference type="PANTHER" id="PTHR14882">
    <property type="entry name" value="COILED-COIL DOMAIN-CONTAINING 74A"/>
    <property type="match status" value="1"/>
</dbReference>
<feature type="compositionally biased region" description="Low complexity" evidence="3">
    <location>
        <begin position="305"/>
        <end position="317"/>
    </location>
</feature>
<organism evidence="5">
    <name type="scientific">Rhipicephalus appendiculatus</name>
    <name type="common">Brown ear tick</name>
    <dbReference type="NCBI Taxonomy" id="34631"/>
    <lineage>
        <taxon>Eukaryota</taxon>
        <taxon>Metazoa</taxon>
        <taxon>Ecdysozoa</taxon>
        <taxon>Arthropoda</taxon>
        <taxon>Chelicerata</taxon>
        <taxon>Arachnida</taxon>
        <taxon>Acari</taxon>
        <taxon>Parasitiformes</taxon>
        <taxon>Ixodida</taxon>
        <taxon>Ixodoidea</taxon>
        <taxon>Ixodidae</taxon>
        <taxon>Rhipicephalinae</taxon>
        <taxon>Rhipicephalus</taxon>
        <taxon>Rhipicephalus</taxon>
    </lineage>
</organism>
<feature type="compositionally biased region" description="Polar residues" evidence="3">
    <location>
        <begin position="7"/>
        <end position="19"/>
    </location>
</feature>
<proteinExistence type="predicted"/>
<dbReference type="PANTHER" id="PTHR14882:SF1">
    <property type="entry name" value="CCDC92 DOMAIN-CONTAINING PROTEIN"/>
    <property type="match status" value="1"/>
</dbReference>
<feature type="compositionally biased region" description="Low complexity" evidence="3">
    <location>
        <begin position="233"/>
        <end position="247"/>
    </location>
</feature>
<keyword evidence="1 2" id="KW-0175">Coiled coil</keyword>
<dbReference type="EMBL" id="GEDV01004978">
    <property type="protein sequence ID" value="JAP83579.1"/>
    <property type="molecule type" value="Transcribed_RNA"/>
</dbReference>
<feature type="compositionally biased region" description="Low complexity" evidence="3">
    <location>
        <begin position="274"/>
        <end position="285"/>
    </location>
</feature>
<dbReference type="InterPro" id="IPR039496">
    <property type="entry name" value="CCDC92/74_N"/>
</dbReference>
<feature type="region of interest" description="Disordered" evidence="3">
    <location>
        <begin position="370"/>
        <end position="404"/>
    </location>
</feature>